<evidence type="ECO:0000313" key="2">
    <source>
        <dbReference type="EMBL" id="AXC36454.1"/>
    </source>
</evidence>
<keyword evidence="1" id="KW-0812">Transmembrane</keyword>
<accession>A0A2Z5H912</accession>
<protein>
    <recommendedName>
        <fullName evidence="4">N4 gp53-like protein</fullName>
    </recommendedName>
</protein>
<feature type="transmembrane region" description="Helical" evidence="1">
    <location>
        <begin position="605"/>
        <end position="622"/>
    </location>
</feature>
<feature type="transmembrane region" description="Helical" evidence="1">
    <location>
        <begin position="549"/>
        <end position="567"/>
    </location>
</feature>
<keyword evidence="3" id="KW-1185">Reference proteome</keyword>
<evidence type="ECO:0000313" key="3">
    <source>
        <dbReference type="Proteomes" id="UP000252224"/>
    </source>
</evidence>
<keyword evidence="1" id="KW-0472">Membrane</keyword>
<dbReference type="EMBL" id="MH382836">
    <property type="protein sequence ID" value="AXC36454.1"/>
    <property type="molecule type" value="Genomic_DNA"/>
</dbReference>
<sequence length="761" mass="83320">MGLFSDKKKYTVNVTTQPVFEEGQIPTSALNGIIKGVLQETDIVPTMLDELVGSIGIRAMTGIFNTKAKPYNVGIPKAQVATYIQAKDQVVAAISANIGRAITPEYYYMGPLNSMHFGWQHCYDALGYNAQTNELTLVSAQVGFPCYLTDIIATYLRADYDWMVETNDLGMLAQLGPSPRSGYRPSAPFNVLSGIGQYAEQPAFEVSDVATEDYVTIEYEFQDDSGAFVQRGMTVSMAAFENIADYHMCRYVDTTGRTGFFTYLHNSGTYPSIDLAYAMEDSTLGTYFPWVYFRLQGEDVTFVETRETIKQMRDWCSTIGVNYDTLHDGVLQDPNLGDVEQSLLMMAVKPGNANQACREYLFKHFSALHANAQSQSVLDPTLAGRMDNFTSSPSQYQRIQDNRFAMTLQFSGITKRRLIGSIGKIRTYNSHFGIMSQDKQSFLTQTPEGSGVGSSISNQPGWVYQYQVTDTIYEEIIVYGLRANYEVHRKKGYAAGAQSTNLLIPLDSEIVKTLSVPAREQLLCRSLILVVNTVLITTTPWYASSAFKIVLLVIAVVVTIFSGGTAWQSIVAAASLGATALIITVLTLIVQAVMVSLAVKLFVKVAGPKFALIVAIVAVLYGNSTAASTQLSSSWAQNLVQVGTALVSEAATVSQEQIAAGIQNIVDDAVSFSEWAQDQYDGLAAKMQELGLIPSIVGLEAFDVVKMGPQLVLGESPGDYYNRTVHAGNIGALSFDMTENYVAVQTQLPTFNQTRETFING</sequence>
<keyword evidence="1" id="KW-1133">Transmembrane helix</keyword>
<reference evidence="2 3" key="1">
    <citation type="submission" date="2018-05" db="EMBL/GenBank/DDBJ databases">
        <title>Genomic characterization of a novel Pseudomonas phage phCDa.</title>
        <authorList>
            <person name="Chen C."/>
            <person name="Lu D."/>
            <person name="Wang J."/>
            <person name="Fu R."/>
        </authorList>
    </citation>
    <scope>NUCLEOTIDE SEQUENCE [LARGE SCALE GENOMIC DNA]</scope>
</reference>
<name>A0A2Z5H912_9CAUD</name>
<feature type="transmembrane region" description="Helical" evidence="1">
    <location>
        <begin position="522"/>
        <end position="543"/>
    </location>
</feature>
<proteinExistence type="predicted"/>
<gene>
    <name evidence="2" type="ORF">phCDa_10</name>
</gene>
<organism evidence="2 3">
    <name type="scientific">Pseudomonas phage phCDa</name>
    <dbReference type="NCBI Taxonomy" id="2268587"/>
    <lineage>
        <taxon>Viruses</taxon>
        <taxon>Duplodnaviria</taxon>
        <taxon>Heunggongvirae</taxon>
        <taxon>Uroviricota</taxon>
        <taxon>Caudoviricetes</taxon>
        <taxon>Schitoviridae</taxon>
        <taxon>Shizishanvirus</taxon>
        <taxon>Shizishanvirus phCDa</taxon>
    </lineage>
</organism>
<feature type="transmembrane region" description="Helical" evidence="1">
    <location>
        <begin position="579"/>
        <end position="599"/>
    </location>
</feature>
<evidence type="ECO:0008006" key="4">
    <source>
        <dbReference type="Google" id="ProtNLM"/>
    </source>
</evidence>
<dbReference type="Proteomes" id="UP000252224">
    <property type="component" value="Segment"/>
</dbReference>
<evidence type="ECO:0000256" key="1">
    <source>
        <dbReference type="SAM" id="Phobius"/>
    </source>
</evidence>